<organism evidence="2 3">
    <name type="scientific">Flavobacterium nackdongense</name>
    <dbReference type="NCBI Taxonomy" id="2547394"/>
    <lineage>
        <taxon>Bacteria</taxon>
        <taxon>Pseudomonadati</taxon>
        <taxon>Bacteroidota</taxon>
        <taxon>Flavobacteriia</taxon>
        <taxon>Flavobacteriales</taxon>
        <taxon>Flavobacteriaceae</taxon>
        <taxon>Flavobacterium</taxon>
    </lineage>
</organism>
<evidence type="ECO:0000313" key="3">
    <source>
        <dbReference type="Proteomes" id="UP000291124"/>
    </source>
</evidence>
<reference evidence="3" key="1">
    <citation type="submission" date="2019-03" db="EMBL/GenBank/DDBJ databases">
        <title>Flavobacterium sp.</title>
        <authorList>
            <person name="Kim H."/>
        </authorList>
    </citation>
    <scope>NUCLEOTIDE SEQUENCE [LARGE SCALE GENOMIC DNA]</scope>
    <source>
        <strain evidence="3">GS13</strain>
    </source>
</reference>
<evidence type="ECO:0000313" key="2">
    <source>
        <dbReference type="EMBL" id="QBN17871.1"/>
    </source>
</evidence>
<name>A0A4P6Y6B6_9FLAO</name>
<evidence type="ECO:0000256" key="1">
    <source>
        <dbReference type="SAM" id="SignalP"/>
    </source>
</evidence>
<protein>
    <submittedName>
        <fullName evidence="2">Uncharacterized protein</fullName>
    </submittedName>
</protein>
<feature type="chain" id="PRO_5021008399" evidence="1">
    <location>
        <begin position="26"/>
        <end position="554"/>
    </location>
</feature>
<sequence>MYNPKSILVKKHFFLLTLFYSLANAQVGIGTTSPNAQLDIESTTNGILIPRVALTSKATSGPIVNPNGGGAPADATLVYNTATAGSGTDAVTPGFYYYNAASSRWVQSNNLIPSSTNNIVTSATGIEVRRTALAGDITAGANSNTTTISPDAVTSPKILDNTIVNADLIDGTGGIYKGDGTLPAATTVNARIPVDSKMAFTPIGGAANQFSVDGSTFSIDTDKNFVGIGTQTPSYKLHVRGDTNIKGELRLESSASGSYAGFITGVEEVSGFTSLVIQSADAAPGAGIVFNTNSGGGGIIEAARFTNVGRLGLGTPSPTAQLHTTGTVRLETLTGTGNRMVIADANGNLAAQDITVGTVTNVTGTAPIASTGGATPVISLDDAGVTNTKLAGGAGGIYKGSGTTPASAVVASIPTGGTLAFTPSGTQVANQFSVDGTTFSVDALNNRVGVGIAAPTSTFHNNGTTSYTIGTSGTTNTVLLMNANFTIPDPSTCTGRMYIIRNTRSPINTITVSVSGTPSVFLALGSLTTATSLTIANAGTISLISNGTNWYQIN</sequence>
<dbReference type="OrthoDB" id="1307467at2"/>
<dbReference type="KEGG" id="fnk:E1750_03320"/>
<dbReference type="EMBL" id="CP037933">
    <property type="protein sequence ID" value="QBN17871.1"/>
    <property type="molecule type" value="Genomic_DNA"/>
</dbReference>
<accession>A0A4P6Y6B6</accession>
<dbReference type="RefSeq" id="WP_133275402.1">
    <property type="nucleotide sequence ID" value="NZ_CP037933.1"/>
</dbReference>
<keyword evidence="1" id="KW-0732">Signal</keyword>
<dbReference type="AlphaFoldDB" id="A0A4P6Y6B6"/>
<feature type="signal peptide" evidence="1">
    <location>
        <begin position="1"/>
        <end position="25"/>
    </location>
</feature>
<proteinExistence type="predicted"/>
<keyword evidence="3" id="KW-1185">Reference proteome</keyword>
<gene>
    <name evidence="2" type="ORF">E1750_03320</name>
</gene>
<dbReference type="Proteomes" id="UP000291124">
    <property type="component" value="Chromosome"/>
</dbReference>